<proteinExistence type="predicted"/>
<keyword evidence="5 12" id="KW-0812">Transmembrane</keyword>
<organism evidence="14 15">
    <name type="scientific">Endozoicomonas elysicola</name>
    <dbReference type="NCBI Taxonomy" id="305900"/>
    <lineage>
        <taxon>Bacteria</taxon>
        <taxon>Pseudomonadati</taxon>
        <taxon>Pseudomonadota</taxon>
        <taxon>Gammaproteobacteria</taxon>
        <taxon>Oceanospirillales</taxon>
        <taxon>Endozoicomonadaceae</taxon>
        <taxon>Endozoicomonas</taxon>
    </lineage>
</organism>
<evidence type="ECO:0000256" key="2">
    <source>
        <dbReference type="ARBA" id="ARBA00004651"/>
    </source>
</evidence>
<evidence type="ECO:0000256" key="8">
    <source>
        <dbReference type="ARBA" id="ARBA00022833"/>
    </source>
</evidence>
<evidence type="ECO:0000256" key="1">
    <source>
        <dbReference type="ARBA" id="ARBA00001947"/>
    </source>
</evidence>
<keyword evidence="15" id="KW-1185">Reference proteome</keyword>
<dbReference type="GO" id="GO:0006508">
    <property type="term" value="P:proteolysis"/>
    <property type="evidence" value="ECO:0007669"/>
    <property type="project" value="UniProtKB-KW"/>
</dbReference>
<gene>
    <name evidence="14" type="ORF">GV64_04990</name>
</gene>
<name>A0A081K7Q9_9GAMM</name>
<feature type="transmembrane region" description="Helical" evidence="12">
    <location>
        <begin position="186"/>
        <end position="204"/>
    </location>
</feature>
<keyword evidence="6" id="KW-0479">Metal-binding</keyword>
<dbReference type="InterPro" id="IPR050083">
    <property type="entry name" value="HtpX_protease"/>
</dbReference>
<dbReference type="GO" id="GO:0046872">
    <property type="term" value="F:metal ion binding"/>
    <property type="evidence" value="ECO:0007669"/>
    <property type="project" value="UniProtKB-KW"/>
</dbReference>
<reference evidence="14 15" key="1">
    <citation type="submission" date="2014-06" db="EMBL/GenBank/DDBJ databases">
        <title>Whole Genome Sequences of Three Symbiotic Endozoicomonas Bacteria.</title>
        <authorList>
            <person name="Neave M.J."/>
            <person name="Apprill A."/>
            <person name="Voolstra C.R."/>
        </authorList>
    </citation>
    <scope>NUCLEOTIDE SEQUENCE [LARGE SCALE GENOMIC DNA]</scope>
    <source>
        <strain evidence="14 15">DSM 22380</strain>
    </source>
</reference>
<dbReference type="GO" id="GO:0005886">
    <property type="term" value="C:plasma membrane"/>
    <property type="evidence" value="ECO:0007669"/>
    <property type="project" value="UniProtKB-SubCell"/>
</dbReference>
<feature type="transmembrane region" description="Helical" evidence="12">
    <location>
        <begin position="216"/>
        <end position="239"/>
    </location>
</feature>
<dbReference type="CDD" id="cd07340">
    <property type="entry name" value="M48B_Htpx_like"/>
    <property type="match status" value="1"/>
</dbReference>
<dbReference type="RefSeq" id="WP_020584063.1">
    <property type="nucleotide sequence ID" value="NZ_JOJP01000001.1"/>
</dbReference>
<keyword evidence="4" id="KW-0645">Protease</keyword>
<comment type="cofactor">
    <cofactor evidence="1">
        <name>Zn(2+)</name>
        <dbReference type="ChEBI" id="CHEBI:29105"/>
    </cofactor>
</comment>
<protein>
    <recommendedName>
        <fullName evidence="13">Peptidase M48 domain-containing protein</fullName>
    </recommendedName>
</protein>
<evidence type="ECO:0000256" key="10">
    <source>
        <dbReference type="ARBA" id="ARBA00023049"/>
    </source>
</evidence>
<dbReference type="eggNOG" id="COG0501">
    <property type="taxonomic scope" value="Bacteria"/>
</dbReference>
<dbReference type="STRING" id="305900.GV64_04990"/>
<evidence type="ECO:0000256" key="5">
    <source>
        <dbReference type="ARBA" id="ARBA00022692"/>
    </source>
</evidence>
<evidence type="ECO:0000313" key="15">
    <source>
        <dbReference type="Proteomes" id="UP000027997"/>
    </source>
</evidence>
<evidence type="ECO:0000256" key="12">
    <source>
        <dbReference type="SAM" id="Phobius"/>
    </source>
</evidence>
<feature type="transmembrane region" description="Helical" evidence="12">
    <location>
        <begin position="16"/>
        <end position="39"/>
    </location>
</feature>
<feature type="transmembrane region" description="Helical" evidence="12">
    <location>
        <begin position="51"/>
        <end position="71"/>
    </location>
</feature>
<evidence type="ECO:0000256" key="4">
    <source>
        <dbReference type="ARBA" id="ARBA00022670"/>
    </source>
</evidence>
<comment type="subcellular location">
    <subcellularLocation>
        <location evidence="2">Cell membrane</location>
        <topology evidence="2">Multi-pass membrane protein</topology>
    </subcellularLocation>
</comment>
<evidence type="ECO:0000256" key="3">
    <source>
        <dbReference type="ARBA" id="ARBA00022475"/>
    </source>
</evidence>
<accession>A0A081K7Q9</accession>
<dbReference type="GO" id="GO:0004222">
    <property type="term" value="F:metalloendopeptidase activity"/>
    <property type="evidence" value="ECO:0007669"/>
    <property type="project" value="InterPro"/>
</dbReference>
<dbReference type="Pfam" id="PF01435">
    <property type="entry name" value="Peptidase_M48"/>
    <property type="match status" value="1"/>
</dbReference>
<keyword evidence="7" id="KW-0378">Hydrolase</keyword>
<dbReference type="Gene3D" id="3.30.2010.10">
    <property type="entry name" value="Metalloproteases ('zincins'), catalytic domain"/>
    <property type="match status" value="1"/>
</dbReference>
<keyword evidence="11 12" id="KW-0472">Membrane</keyword>
<dbReference type="AlphaFoldDB" id="A0A081K7Q9"/>
<evidence type="ECO:0000256" key="9">
    <source>
        <dbReference type="ARBA" id="ARBA00022989"/>
    </source>
</evidence>
<dbReference type="Proteomes" id="UP000027997">
    <property type="component" value="Unassembled WGS sequence"/>
</dbReference>
<evidence type="ECO:0000313" key="14">
    <source>
        <dbReference type="EMBL" id="KEI70185.1"/>
    </source>
</evidence>
<evidence type="ECO:0000259" key="13">
    <source>
        <dbReference type="Pfam" id="PF01435"/>
    </source>
</evidence>
<dbReference type="InterPro" id="IPR001915">
    <property type="entry name" value="Peptidase_M48"/>
</dbReference>
<dbReference type="PANTHER" id="PTHR43221">
    <property type="entry name" value="PROTEASE HTPX"/>
    <property type="match status" value="1"/>
</dbReference>
<dbReference type="EMBL" id="JOJP01000001">
    <property type="protein sequence ID" value="KEI70185.1"/>
    <property type="molecule type" value="Genomic_DNA"/>
</dbReference>
<keyword evidence="8" id="KW-0862">Zinc</keyword>
<evidence type="ECO:0000256" key="6">
    <source>
        <dbReference type="ARBA" id="ARBA00022723"/>
    </source>
</evidence>
<sequence>MNFFQHQEKARTQTRYLLALMALAVLSLILAINCIYAGYAALQKQEPFLNHFTWETFIISSAVVISTVLLASVTKTVMLAHGGGKAVAESLGAMRVKPSTNNRYERRLLNVVEEIAIASGTPVPPVYLLHGERGINAFAAGVRLNNAVIGITKGAMEQLSRDELEGVIAHEFSHIINGDIRLNMRLIGIVFGITMLTDVGYHLYRHGYYSRSKQAGYFYIVGIGMMLVGYIGAFFGNIIRASVNRTREYLADASAVQYTRDNEGLASALKKIGGAVYGSNLDSGAAMECSHMMFGSAFTGSFWNLFATHPPLDNRIRKLTPNWNGQYITPKAIEIEKKPVNTESSKSVPGPDMAVAGVASALSASVSAIGAPKASHIKYARSIVGGMPPMLSEAIHHSNSAYRVIMALLLDDAPAVLKKQCDLITRIFPQEVLTKTLELHGQLENARLLNDRLSILEMTLPTLKMLNVDQQERLKKVLLMLATADGKTTVMEWSLITIVDHTLPKKKKTDNVFRSEKYRSVKQLSGEVSLLVKALVGMSGMSVEDKRSCYTKTIKGLGITITKEKVSFKALSQGLKKIALLRAEAKEQLLKALCQCIEHDGEVAMEEAQALRAIAVVMECPVPPLVAQAA</sequence>
<feature type="domain" description="Peptidase M48" evidence="13">
    <location>
        <begin position="105"/>
        <end position="320"/>
    </location>
</feature>
<dbReference type="PANTHER" id="PTHR43221:SF1">
    <property type="entry name" value="PROTEASE HTPX"/>
    <property type="match status" value="1"/>
</dbReference>
<comment type="caution">
    <text evidence="14">The sequence shown here is derived from an EMBL/GenBank/DDBJ whole genome shotgun (WGS) entry which is preliminary data.</text>
</comment>
<keyword evidence="3" id="KW-1003">Cell membrane</keyword>
<evidence type="ECO:0000256" key="7">
    <source>
        <dbReference type="ARBA" id="ARBA00022801"/>
    </source>
</evidence>
<evidence type="ECO:0000256" key="11">
    <source>
        <dbReference type="ARBA" id="ARBA00023136"/>
    </source>
</evidence>
<keyword evidence="9 12" id="KW-1133">Transmembrane helix</keyword>
<keyword evidence="10" id="KW-0482">Metalloprotease</keyword>